<evidence type="ECO:0000256" key="1">
    <source>
        <dbReference type="SAM" id="Phobius"/>
    </source>
</evidence>
<dbReference type="Proteomes" id="UP000594263">
    <property type="component" value="Unplaced"/>
</dbReference>
<sequence length="100" mass="11546">MSVRTTWSWLFTLCLSAYVLTFLTERNLSHMWPVSLFYSSVVYLVGVLLALSVVLFMARATLLMWVTVLVLLTFSGKRRRILVDDGTRIATDVAISWWRL</sequence>
<keyword evidence="1" id="KW-0812">Transmembrane</keyword>
<dbReference type="EnsemblPlants" id="Kaladp0039s0108.1.v1.1">
    <property type="protein sequence ID" value="Kaladp0039s0108.1.v1.1.CDS.1"/>
    <property type="gene ID" value="Kaladp0039s0108.v1.1"/>
</dbReference>
<keyword evidence="1" id="KW-1133">Transmembrane helix</keyword>
<reference evidence="2" key="1">
    <citation type="submission" date="2021-01" db="UniProtKB">
        <authorList>
            <consortium name="EnsemblPlants"/>
        </authorList>
    </citation>
    <scope>IDENTIFICATION</scope>
</reference>
<protein>
    <submittedName>
        <fullName evidence="2">Uncharacterized protein</fullName>
    </submittedName>
</protein>
<feature type="transmembrane region" description="Helical" evidence="1">
    <location>
        <begin position="31"/>
        <end position="50"/>
    </location>
</feature>
<dbReference type="PANTHER" id="PTHR34656:SF2">
    <property type="entry name" value="TRANSMEMBRANE PROTEIN"/>
    <property type="match status" value="1"/>
</dbReference>
<keyword evidence="3" id="KW-1185">Reference proteome</keyword>
<dbReference type="AlphaFoldDB" id="A0A7N0TJ82"/>
<organism evidence="2 3">
    <name type="scientific">Kalanchoe fedtschenkoi</name>
    <name type="common">Lavender scallops</name>
    <name type="synonym">South American air plant</name>
    <dbReference type="NCBI Taxonomy" id="63787"/>
    <lineage>
        <taxon>Eukaryota</taxon>
        <taxon>Viridiplantae</taxon>
        <taxon>Streptophyta</taxon>
        <taxon>Embryophyta</taxon>
        <taxon>Tracheophyta</taxon>
        <taxon>Spermatophyta</taxon>
        <taxon>Magnoliopsida</taxon>
        <taxon>eudicotyledons</taxon>
        <taxon>Gunneridae</taxon>
        <taxon>Pentapetalae</taxon>
        <taxon>Saxifragales</taxon>
        <taxon>Crassulaceae</taxon>
        <taxon>Kalanchoe</taxon>
    </lineage>
</organism>
<evidence type="ECO:0000313" key="2">
    <source>
        <dbReference type="EnsemblPlants" id="Kaladp0039s0108.1.v1.1.CDS.1"/>
    </source>
</evidence>
<keyword evidence="1" id="KW-0472">Membrane</keyword>
<accession>A0A7N0TJ82</accession>
<name>A0A7N0TJ82_KALFE</name>
<dbReference type="Gramene" id="Kaladp0039s0108.1.v1.1">
    <property type="protein sequence ID" value="Kaladp0039s0108.1.v1.1.CDS.1"/>
    <property type="gene ID" value="Kaladp0039s0108.v1.1"/>
</dbReference>
<evidence type="ECO:0000313" key="3">
    <source>
        <dbReference type="Proteomes" id="UP000594263"/>
    </source>
</evidence>
<proteinExistence type="predicted"/>
<feature type="transmembrane region" description="Helical" evidence="1">
    <location>
        <begin position="6"/>
        <end position="24"/>
    </location>
</feature>
<dbReference type="PANTHER" id="PTHR34656">
    <property type="entry name" value="PYRROLINE-5-CARBOXYLATE REDUCTASE"/>
    <property type="match status" value="1"/>
</dbReference>